<dbReference type="NCBIfam" id="NF045536">
    <property type="entry name" value="phasin_PhaP6"/>
    <property type="match status" value="1"/>
</dbReference>
<name>A0A250DBS9_9BURK</name>
<organism evidence="1 2">
    <name type="scientific">Variovorax boronicumulans</name>
    <dbReference type="NCBI Taxonomy" id="436515"/>
    <lineage>
        <taxon>Bacteria</taxon>
        <taxon>Pseudomonadati</taxon>
        <taxon>Pseudomonadota</taxon>
        <taxon>Betaproteobacteria</taxon>
        <taxon>Burkholderiales</taxon>
        <taxon>Comamonadaceae</taxon>
        <taxon>Variovorax</taxon>
    </lineage>
</organism>
<gene>
    <name evidence="1" type="ORF">CKY39_00040</name>
</gene>
<dbReference type="InterPro" id="IPR053785">
    <property type="entry name" value="PhaP6-like"/>
</dbReference>
<protein>
    <recommendedName>
        <fullName evidence="3">Phasin domain-containing protein</fullName>
    </recommendedName>
</protein>
<evidence type="ECO:0008006" key="3">
    <source>
        <dbReference type="Google" id="ProtNLM"/>
    </source>
</evidence>
<sequence>MSSFSTTARVASPLMQWVDLALKTHETLLSSSTVIRMRTERIAKAGLTPSAADLAEFQLMGHEKLAAASESGLAMARQWHSSQASLAQRAWQQWLQGATALFSLAGSFTPAQAATHGDALVQATARGASTMGQFTGVAARIAREGLKPIHTAATSNARRLLAELQA</sequence>
<dbReference type="AlphaFoldDB" id="A0A250DBS9"/>
<dbReference type="KEGG" id="vbo:CKY39_00040"/>
<evidence type="ECO:0000313" key="1">
    <source>
        <dbReference type="EMBL" id="ATA51796.1"/>
    </source>
</evidence>
<evidence type="ECO:0000313" key="2">
    <source>
        <dbReference type="Proteomes" id="UP000217154"/>
    </source>
</evidence>
<accession>A0A250DBS9</accession>
<proteinExistence type="predicted"/>
<dbReference type="RefSeq" id="WP_095743016.1">
    <property type="nucleotide sequence ID" value="NZ_CP023284.1"/>
</dbReference>
<reference evidence="1 2" key="1">
    <citation type="submission" date="2017-09" db="EMBL/GenBank/DDBJ databases">
        <title>The diverse metabolic capabilities of V. boronicumulans make it an excellent choice for continued studies on novel biodegradation.</title>
        <authorList>
            <person name="Sun S."/>
        </authorList>
    </citation>
    <scope>NUCLEOTIDE SEQUENCE [LARGE SCALE GENOMIC DNA]</scope>
    <source>
        <strain evidence="1 2">J1</strain>
    </source>
</reference>
<dbReference type="EMBL" id="CP023284">
    <property type="protein sequence ID" value="ATA51796.1"/>
    <property type="molecule type" value="Genomic_DNA"/>
</dbReference>
<dbReference type="Proteomes" id="UP000217154">
    <property type="component" value="Chromosome"/>
</dbReference>